<sequence length="268" mass="29377">MVIDGLLAALSFWISFFSQPKTMAVYTFIALMICSVQSFSPGKAALLAHHRHRPPPSLLKQSSKPNELFDSPGWESIKLELDQVPVFSVANAEGQPIKYRIEKKDETFEVPLFYTHVSDALVELEKAKDSNPLPGMDINPYPLGDIFEMWAKDSAVLVPNKNAIIQAGAPPTANAIGQKVPLFACMEIAQENEEGKPVLPLFFELEDANDAVKQAVSSDGGNEKDFEVVCLNLPEAVSLLANGAKESTAFNFIPPTSSIRHIQDYLSS</sequence>
<keyword evidence="3" id="KW-0934">Plastid</keyword>
<dbReference type="Proteomes" id="UP001530293">
    <property type="component" value="Unassembled WGS sequence"/>
</dbReference>
<protein>
    <submittedName>
        <fullName evidence="4">Uncharacterized protein</fullName>
    </submittedName>
</protein>
<dbReference type="EMBL" id="JALLBG020000130">
    <property type="protein sequence ID" value="KAL3762939.1"/>
    <property type="molecule type" value="Genomic_DNA"/>
</dbReference>
<evidence type="ECO:0000256" key="3">
    <source>
        <dbReference type="ARBA" id="ARBA00022640"/>
    </source>
</evidence>
<gene>
    <name evidence="4" type="ORF">ACHAWU_001086</name>
</gene>
<dbReference type="Gene3D" id="3.40.1350.100">
    <property type="match status" value="2"/>
</dbReference>
<keyword evidence="5" id="KW-1185">Reference proteome</keyword>
<dbReference type="AlphaFoldDB" id="A0ABD3MG70"/>
<organism evidence="4 5">
    <name type="scientific">Discostella pseudostelligera</name>
    <dbReference type="NCBI Taxonomy" id="259834"/>
    <lineage>
        <taxon>Eukaryota</taxon>
        <taxon>Sar</taxon>
        <taxon>Stramenopiles</taxon>
        <taxon>Ochrophyta</taxon>
        <taxon>Bacillariophyta</taxon>
        <taxon>Coscinodiscophyceae</taxon>
        <taxon>Thalassiosirophycidae</taxon>
        <taxon>Stephanodiscales</taxon>
        <taxon>Stephanodiscaceae</taxon>
        <taxon>Discostella</taxon>
    </lineage>
</organism>
<evidence type="ECO:0000256" key="2">
    <source>
        <dbReference type="ARBA" id="ARBA00022528"/>
    </source>
</evidence>
<name>A0ABD3MG70_9STRA</name>
<comment type="caution">
    <text evidence="4">The sequence shown here is derived from an EMBL/GenBank/DDBJ whole genome shotgun (WGS) entry which is preliminary data.</text>
</comment>
<evidence type="ECO:0000313" key="4">
    <source>
        <dbReference type="EMBL" id="KAL3762939.1"/>
    </source>
</evidence>
<keyword evidence="2" id="KW-0150">Chloroplast</keyword>
<evidence type="ECO:0000256" key="1">
    <source>
        <dbReference type="ARBA" id="ARBA00004229"/>
    </source>
</evidence>
<reference evidence="4 5" key="1">
    <citation type="submission" date="2024-10" db="EMBL/GenBank/DDBJ databases">
        <title>Updated reference genomes for cyclostephanoid diatoms.</title>
        <authorList>
            <person name="Roberts W.R."/>
            <person name="Alverson A.J."/>
        </authorList>
    </citation>
    <scope>NUCLEOTIDE SEQUENCE [LARGE SCALE GENOMIC DNA]</scope>
    <source>
        <strain evidence="4 5">AJA232-27</strain>
    </source>
</reference>
<evidence type="ECO:0000313" key="5">
    <source>
        <dbReference type="Proteomes" id="UP001530293"/>
    </source>
</evidence>
<comment type="subcellular location">
    <subcellularLocation>
        <location evidence="1">Plastid</location>
        <location evidence="1">Chloroplast</location>
    </subcellularLocation>
</comment>
<proteinExistence type="predicted"/>
<dbReference type="GO" id="GO:0009507">
    <property type="term" value="C:chloroplast"/>
    <property type="evidence" value="ECO:0007669"/>
    <property type="project" value="UniProtKB-SubCell"/>
</dbReference>
<dbReference type="PANTHER" id="PTHR33926:SF4">
    <property type="entry name" value="PROTEIN TIC 22, CHLOROPLASTIC"/>
    <property type="match status" value="1"/>
</dbReference>
<dbReference type="InterPro" id="IPR007378">
    <property type="entry name" value="Tic22-like"/>
</dbReference>
<accession>A0ABD3MG70</accession>
<dbReference type="PANTHER" id="PTHR33926">
    <property type="entry name" value="PROTEIN TIC 22, CHLOROPLASTIC"/>
    <property type="match status" value="1"/>
</dbReference>